<evidence type="ECO:0000313" key="2">
    <source>
        <dbReference type="EMBL" id="MBC9813792.1"/>
    </source>
</evidence>
<feature type="compositionally biased region" description="Polar residues" evidence="1">
    <location>
        <begin position="9"/>
        <end position="18"/>
    </location>
</feature>
<dbReference type="RefSeq" id="WP_163492900.1">
    <property type="nucleotide sequence ID" value="NZ_JACVEL010000015.1"/>
</dbReference>
<accession>A0A8J6TTW6</accession>
<proteinExistence type="predicted"/>
<protein>
    <submittedName>
        <fullName evidence="2">Uncharacterized protein</fullName>
    </submittedName>
</protein>
<gene>
    <name evidence="2" type="ORF">H9Y05_15055</name>
</gene>
<dbReference type="Proteomes" id="UP000652681">
    <property type="component" value="Unassembled WGS sequence"/>
</dbReference>
<name>A0A8J6TTW6_9FLAO</name>
<comment type="caution">
    <text evidence="2">The sequence shown here is derived from an EMBL/GenBank/DDBJ whole genome shotgun (WGS) entry which is preliminary data.</text>
</comment>
<dbReference type="AlphaFoldDB" id="A0A8J6TTW6"/>
<evidence type="ECO:0000313" key="3">
    <source>
        <dbReference type="Proteomes" id="UP000652681"/>
    </source>
</evidence>
<feature type="region of interest" description="Disordered" evidence="1">
    <location>
        <begin position="1"/>
        <end position="57"/>
    </location>
</feature>
<organism evidence="2 3">
    <name type="scientific">Taishania pollutisoli</name>
    <dbReference type="NCBI Taxonomy" id="2766479"/>
    <lineage>
        <taxon>Bacteria</taxon>
        <taxon>Pseudomonadati</taxon>
        <taxon>Bacteroidota</taxon>
        <taxon>Flavobacteriia</taxon>
        <taxon>Flavobacteriales</taxon>
        <taxon>Crocinitomicaceae</taxon>
        <taxon>Taishania</taxon>
    </lineage>
</organism>
<reference evidence="2" key="1">
    <citation type="submission" date="2020-09" db="EMBL/GenBank/DDBJ databases">
        <title>Taishania pollutisoli gen. nov., sp. nov., Isolated from Tetrabromobisphenol A-Contaminated Soil.</title>
        <authorList>
            <person name="Chen Q."/>
        </authorList>
    </citation>
    <scope>NUCLEOTIDE SEQUENCE</scope>
    <source>
        <strain evidence="2">CZZ-1</strain>
    </source>
</reference>
<evidence type="ECO:0000256" key="1">
    <source>
        <dbReference type="SAM" id="MobiDB-lite"/>
    </source>
</evidence>
<dbReference type="EMBL" id="JACVEL010000015">
    <property type="protein sequence ID" value="MBC9813792.1"/>
    <property type="molecule type" value="Genomic_DNA"/>
</dbReference>
<keyword evidence="3" id="KW-1185">Reference proteome</keyword>
<sequence length="57" mass="6147">MKKAAITHTRLSTLNGQEAPSKLRKTASPFDEALKGLGVSQQKKKGDKKVKPVVSTI</sequence>